<proteinExistence type="predicted"/>
<organism evidence="2 3">
    <name type="scientific">Mycena metata</name>
    <dbReference type="NCBI Taxonomy" id="1033252"/>
    <lineage>
        <taxon>Eukaryota</taxon>
        <taxon>Fungi</taxon>
        <taxon>Dikarya</taxon>
        <taxon>Basidiomycota</taxon>
        <taxon>Agaricomycotina</taxon>
        <taxon>Agaricomycetes</taxon>
        <taxon>Agaricomycetidae</taxon>
        <taxon>Agaricales</taxon>
        <taxon>Marasmiineae</taxon>
        <taxon>Mycenaceae</taxon>
        <taxon>Mycena</taxon>
    </lineage>
</organism>
<evidence type="ECO:0000313" key="2">
    <source>
        <dbReference type="EMBL" id="KAJ7753496.1"/>
    </source>
</evidence>
<dbReference type="EMBL" id="JARKIB010000055">
    <property type="protein sequence ID" value="KAJ7753496.1"/>
    <property type="molecule type" value="Genomic_DNA"/>
</dbReference>
<keyword evidence="1" id="KW-0732">Signal</keyword>
<sequence length="108" mass="12675">MWMRVLRRCVLTGIWSCSNSSFLAFGSQAGWVSTWRIYTAWNELWLDFDAHRCDHVLRAGCVLRETALNERIRRPSWQVEPLCRSKNCGTQILYSTSKLGRITRQHVE</sequence>
<accession>A0AAD7IZ38</accession>
<feature type="signal peptide" evidence="1">
    <location>
        <begin position="1"/>
        <end position="20"/>
    </location>
</feature>
<evidence type="ECO:0000256" key="1">
    <source>
        <dbReference type="SAM" id="SignalP"/>
    </source>
</evidence>
<dbReference type="AlphaFoldDB" id="A0AAD7IZ38"/>
<gene>
    <name evidence="2" type="ORF">B0H16DRAFT_768372</name>
</gene>
<protein>
    <recommendedName>
        <fullName evidence="4">Secreted protein</fullName>
    </recommendedName>
</protein>
<reference evidence="2" key="1">
    <citation type="submission" date="2023-03" db="EMBL/GenBank/DDBJ databases">
        <title>Massive genome expansion in bonnet fungi (Mycena s.s.) driven by repeated elements and novel gene families across ecological guilds.</title>
        <authorList>
            <consortium name="Lawrence Berkeley National Laboratory"/>
            <person name="Harder C.B."/>
            <person name="Miyauchi S."/>
            <person name="Viragh M."/>
            <person name="Kuo A."/>
            <person name="Thoen E."/>
            <person name="Andreopoulos B."/>
            <person name="Lu D."/>
            <person name="Skrede I."/>
            <person name="Drula E."/>
            <person name="Henrissat B."/>
            <person name="Morin E."/>
            <person name="Kohler A."/>
            <person name="Barry K."/>
            <person name="LaButti K."/>
            <person name="Morin E."/>
            <person name="Salamov A."/>
            <person name="Lipzen A."/>
            <person name="Mereny Z."/>
            <person name="Hegedus B."/>
            <person name="Baldrian P."/>
            <person name="Stursova M."/>
            <person name="Weitz H."/>
            <person name="Taylor A."/>
            <person name="Grigoriev I.V."/>
            <person name="Nagy L.G."/>
            <person name="Martin F."/>
            <person name="Kauserud H."/>
        </authorList>
    </citation>
    <scope>NUCLEOTIDE SEQUENCE</scope>
    <source>
        <strain evidence="2">CBHHK182m</strain>
    </source>
</reference>
<name>A0AAD7IZ38_9AGAR</name>
<keyword evidence="3" id="KW-1185">Reference proteome</keyword>
<evidence type="ECO:0000313" key="3">
    <source>
        <dbReference type="Proteomes" id="UP001215598"/>
    </source>
</evidence>
<comment type="caution">
    <text evidence="2">The sequence shown here is derived from an EMBL/GenBank/DDBJ whole genome shotgun (WGS) entry which is preliminary data.</text>
</comment>
<dbReference type="Proteomes" id="UP001215598">
    <property type="component" value="Unassembled WGS sequence"/>
</dbReference>
<feature type="chain" id="PRO_5042077742" description="Secreted protein" evidence="1">
    <location>
        <begin position="21"/>
        <end position="108"/>
    </location>
</feature>
<evidence type="ECO:0008006" key="4">
    <source>
        <dbReference type="Google" id="ProtNLM"/>
    </source>
</evidence>